<comment type="caution">
    <text evidence="1">The sequence shown here is derived from an EMBL/GenBank/DDBJ whole genome shotgun (WGS) entry which is preliminary data.</text>
</comment>
<evidence type="ECO:0000313" key="2">
    <source>
        <dbReference type="Proteomes" id="UP000822688"/>
    </source>
</evidence>
<proteinExistence type="predicted"/>
<name>A0A8T0H398_CERPU</name>
<dbReference type="EMBL" id="CM026429">
    <property type="protein sequence ID" value="KAG0563572.1"/>
    <property type="molecule type" value="Genomic_DNA"/>
</dbReference>
<dbReference type="Proteomes" id="UP000822688">
    <property type="component" value="Chromosome 8"/>
</dbReference>
<evidence type="ECO:0000313" key="1">
    <source>
        <dbReference type="EMBL" id="KAG0563572.1"/>
    </source>
</evidence>
<gene>
    <name evidence="1" type="ORF">KC19_8G042100</name>
</gene>
<protein>
    <submittedName>
        <fullName evidence="1">Uncharacterized protein</fullName>
    </submittedName>
</protein>
<dbReference type="AlphaFoldDB" id="A0A8T0H398"/>
<accession>A0A8T0H398</accession>
<sequence length="113" mass="13429">MRITIPSTEPQNNLCECGFKSRENFHLSLYSELRCRSRTGISFMEIGLWSFFIKIRQRITLNLVYSEKSCVSVKPVMITLVRIAQWRINRNIRRAYTEFILQLFVTNRLGHQN</sequence>
<keyword evidence="2" id="KW-1185">Reference proteome</keyword>
<organism evidence="1 2">
    <name type="scientific">Ceratodon purpureus</name>
    <name type="common">Fire moss</name>
    <name type="synonym">Dicranum purpureum</name>
    <dbReference type="NCBI Taxonomy" id="3225"/>
    <lineage>
        <taxon>Eukaryota</taxon>
        <taxon>Viridiplantae</taxon>
        <taxon>Streptophyta</taxon>
        <taxon>Embryophyta</taxon>
        <taxon>Bryophyta</taxon>
        <taxon>Bryophytina</taxon>
        <taxon>Bryopsida</taxon>
        <taxon>Dicranidae</taxon>
        <taxon>Pseudoditrichales</taxon>
        <taxon>Ditrichaceae</taxon>
        <taxon>Ceratodon</taxon>
    </lineage>
</organism>
<reference evidence="1" key="1">
    <citation type="submission" date="2020-06" db="EMBL/GenBank/DDBJ databases">
        <title>WGS assembly of Ceratodon purpureus strain R40.</title>
        <authorList>
            <person name="Carey S.B."/>
            <person name="Jenkins J."/>
            <person name="Shu S."/>
            <person name="Lovell J.T."/>
            <person name="Sreedasyam A."/>
            <person name="Maumus F."/>
            <person name="Tiley G.P."/>
            <person name="Fernandez-Pozo N."/>
            <person name="Barry K."/>
            <person name="Chen C."/>
            <person name="Wang M."/>
            <person name="Lipzen A."/>
            <person name="Daum C."/>
            <person name="Saski C.A."/>
            <person name="Payton A.C."/>
            <person name="Mcbreen J.C."/>
            <person name="Conrad R.E."/>
            <person name="Kollar L.M."/>
            <person name="Olsson S."/>
            <person name="Huttunen S."/>
            <person name="Landis J.B."/>
            <person name="Wickett N.J."/>
            <person name="Johnson M.G."/>
            <person name="Rensing S.A."/>
            <person name="Grimwood J."/>
            <person name="Schmutz J."/>
            <person name="Mcdaniel S.F."/>
        </authorList>
    </citation>
    <scope>NUCLEOTIDE SEQUENCE</scope>
    <source>
        <strain evidence="1">R40</strain>
    </source>
</reference>